<dbReference type="InterPro" id="IPR017972">
    <property type="entry name" value="Cyt_P450_CS"/>
</dbReference>
<dbReference type="AlphaFoldDB" id="A0A918P865"/>
<keyword evidence="2" id="KW-0408">Iron</keyword>
<comment type="similarity">
    <text evidence="1 2">Belongs to the cytochrome P450 family.</text>
</comment>
<keyword evidence="2" id="KW-0560">Oxidoreductase</keyword>
<dbReference type="InterPro" id="IPR036396">
    <property type="entry name" value="Cyt_P450_sf"/>
</dbReference>
<keyword evidence="2" id="KW-0503">Monooxygenase</keyword>
<keyword evidence="2" id="KW-0349">Heme</keyword>
<dbReference type="CDD" id="cd11033">
    <property type="entry name" value="CYP142-like"/>
    <property type="match status" value="1"/>
</dbReference>
<dbReference type="GO" id="GO:0005506">
    <property type="term" value="F:iron ion binding"/>
    <property type="evidence" value="ECO:0007669"/>
    <property type="project" value="InterPro"/>
</dbReference>
<dbReference type="PANTHER" id="PTHR46696:SF1">
    <property type="entry name" value="CYTOCHROME P450 YJIB-RELATED"/>
    <property type="match status" value="1"/>
</dbReference>
<accession>A0A918P865</accession>
<dbReference type="GO" id="GO:0004497">
    <property type="term" value="F:monooxygenase activity"/>
    <property type="evidence" value="ECO:0007669"/>
    <property type="project" value="UniProtKB-KW"/>
</dbReference>
<evidence type="ECO:0000313" key="3">
    <source>
        <dbReference type="EMBL" id="GGY89997.1"/>
    </source>
</evidence>
<dbReference type="RefSeq" id="WP_189619109.1">
    <property type="nucleotide sequence ID" value="NZ_BMZA01000001.1"/>
</dbReference>
<reference evidence="3" key="2">
    <citation type="submission" date="2020-09" db="EMBL/GenBank/DDBJ databases">
        <authorList>
            <person name="Sun Q."/>
            <person name="Kim S."/>
        </authorList>
    </citation>
    <scope>NUCLEOTIDE SEQUENCE</scope>
    <source>
        <strain evidence="3">KCTC 32255</strain>
    </source>
</reference>
<protein>
    <submittedName>
        <fullName evidence="3">Cytochrome P450</fullName>
    </submittedName>
</protein>
<dbReference type="PANTHER" id="PTHR46696">
    <property type="entry name" value="P450, PUTATIVE (EUROFUNG)-RELATED"/>
    <property type="match status" value="1"/>
</dbReference>
<proteinExistence type="inferred from homology"/>
<dbReference type="PROSITE" id="PS00086">
    <property type="entry name" value="CYTOCHROME_P450"/>
    <property type="match status" value="1"/>
</dbReference>
<dbReference type="SUPFAM" id="SSF48264">
    <property type="entry name" value="Cytochrome P450"/>
    <property type="match status" value="1"/>
</dbReference>
<reference evidence="3" key="1">
    <citation type="journal article" date="2014" name="Int. J. Syst. Evol. Microbiol.">
        <title>Complete genome sequence of Corynebacterium casei LMG S-19264T (=DSM 44701T), isolated from a smear-ripened cheese.</title>
        <authorList>
            <consortium name="US DOE Joint Genome Institute (JGI-PGF)"/>
            <person name="Walter F."/>
            <person name="Albersmeier A."/>
            <person name="Kalinowski J."/>
            <person name="Ruckert C."/>
        </authorList>
    </citation>
    <scope>NUCLEOTIDE SEQUENCE</scope>
    <source>
        <strain evidence="3">KCTC 32255</strain>
    </source>
</reference>
<evidence type="ECO:0000256" key="2">
    <source>
        <dbReference type="RuleBase" id="RU000461"/>
    </source>
</evidence>
<dbReference type="Gene3D" id="1.10.630.10">
    <property type="entry name" value="Cytochrome P450"/>
    <property type="match status" value="1"/>
</dbReference>
<evidence type="ECO:0000256" key="1">
    <source>
        <dbReference type="ARBA" id="ARBA00010617"/>
    </source>
</evidence>
<dbReference type="GO" id="GO:0016705">
    <property type="term" value="F:oxidoreductase activity, acting on paired donors, with incorporation or reduction of molecular oxygen"/>
    <property type="evidence" value="ECO:0007669"/>
    <property type="project" value="InterPro"/>
</dbReference>
<gene>
    <name evidence="3" type="ORF">GCM10011614_00690</name>
</gene>
<dbReference type="PRINTS" id="PR00359">
    <property type="entry name" value="BP450"/>
</dbReference>
<dbReference type="Pfam" id="PF00067">
    <property type="entry name" value="p450"/>
    <property type="match status" value="1"/>
</dbReference>
<dbReference type="InterPro" id="IPR002397">
    <property type="entry name" value="Cyt_P450_B"/>
</dbReference>
<comment type="caution">
    <text evidence="3">The sequence shown here is derived from an EMBL/GenBank/DDBJ whole genome shotgun (WGS) entry which is preliminary data.</text>
</comment>
<keyword evidence="4" id="KW-1185">Reference proteome</keyword>
<evidence type="ECO:0000313" key="4">
    <source>
        <dbReference type="Proteomes" id="UP000648075"/>
    </source>
</evidence>
<sequence>MASLTMPDPAELDRLDVSRGSLWEANAWRPLFARLRAEEPVSFCPQSAFGPYWSITRYDDIVAVEGDAQTYSSSWEHGGIVIFDMKDTGVQLRMFIAMDDPEHAEKRKAIAPAVTPTAMAALAGAIRQRTADLLDTLPEGEVFDWVHTVSIPLTTAMIATLFDFPWDERHKLAPWSDWCAKIDIGPDPVLNAEREGHIFEMAARFRELYDERKAQPVRPDLLSMMAHADSFGEMDEQRFIGAIALLLVGGNDTTRNSMSGMIERITLFPEAWAQVKADPARLAGGAATETIRLQTPIAHMRRTATRDVELHGKTIRKGDKVVLWYNSGNRDETVFPDADRWDPERENSRRHLSFGYGIHRCLGARLAELQLTTLIEEMAKRDMDVKLAGEIERLASCFTNGYEHIPVTMSRSHD</sequence>
<organism evidence="3 4">
    <name type="scientific">Novosphingobium colocasiae</name>
    <dbReference type="NCBI Taxonomy" id="1256513"/>
    <lineage>
        <taxon>Bacteria</taxon>
        <taxon>Pseudomonadati</taxon>
        <taxon>Pseudomonadota</taxon>
        <taxon>Alphaproteobacteria</taxon>
        <taxon>Sphingomonadales</taxon>
        <taxon>Sphingomonadaceae</taxon>
        <taxon>Novosphingobium</taxon>
    </lineage>
</organism>
<keyword evidence="2" id="KW-0479">Metal-binding</keyword>
<name>A0A918P865_9SPHN</name>
<dbReference type="EMBL" id="BMZA01000001">
    <property type="protein sequence ID" value="GGY89997.1"/>
    <property type="molecule type" value="Genomic_DNA"/>
</dbReference>
<dbReference type="GO" id="GO:0020037">
    <property type="term" value="F:heme binding"/>
    <property type="evidence" value="ECO:0007669"/>
    <property type="project" value="InterPro"/>
</dbReference>
<dbReference type="InterPro" id="IPR001128">
    <property type="entry name" value="Cyt_P450"/>
</dbReference>
<dbReference type="Proteomes" id="UP000648075">
    <property type="component" value="Unassembled WGS sequence"/>
</dbReference>